<dbReference type="GO" id="GO:0000307">
    <property type="term" value="C:cyclin-dependent protein kinase holoenzyme complex"/>
    <property type="evidence" value="ECO:0007669"/>
    <property type="project" value="TreeGrafter"/>
</dbReference>
<dbReference type="InterPro" id="IPR036915">
    <property type="entry name" value="Cyclin-like_sf"/>
</dbReference>
<organism evidence="2 3">
    <name type="scientific">Aspergillus homomorphus (strain CBS 101889)</name>
    <dbReference type="NCBI Taxonomy" id="1450537"/>
    <lineage>
        <taxon>Eukaryota</taxon>
        <taxon>Fungi</taxon>
        <taxon>Dikarya</taxon>
        <taxon>Ascomycota</taxon>
        <taxon>Pezizomycotina</taxon>
        <taxon>Eurotiomycetes</taxon>
        <taxon>Eurotiomycetidae</taxon>
        <taxon>Eurotiales</taxon>
        <taxon>Aspergillaceae</taxon>
        <taxon>Aspergillus</taxon>
        <taxon>Aspergillus subgen. Circumdati</taxon>
    </lineage>
</organism>
<proteinExistence type="predicted"/>
<dbReference type="SUPFAM" id="SSF47954">
    <property type="entry name" value="Cyclin-like"/>
    <property type="match status" value="1"/>
</dbReference>
<gene>
    <name evidence="2" type="ORF">BO97DRAFT_415480</name>
</gene>
<dbReference type="GO" id="GO:0019901">
    <property type="term" value="F:protein kinase binding"/>
    <property type="evidence" value="ECO:0007669"/>
    <property type="project" value="InterPro"/>
</dbReference>
<keyword evidence="3" id="KW-1185">Reference proteome</keyword>
<dbReference type="AlphaFoldDB" id="A0A395HUB0"/>
<feature type="compositionally biased region" description="Pro residues" evidence="1">
    <location>
        <begin position="397"/>
        <end position="407"/>
    </location>
</feature>
<sequence>MSGIDVLGLKDPNPNFQIRAAYAHPYASSASSSASSSTSSVFSLDGVSAQSSVSSAATLPVDVIWEHEGEYQAGGRGLVAVGARGGLRGNVPRATESTVVPPELRKHPRRTNSATQANGASCTRPPPCLLRQSERKVNFVDNLVVSELRTTLEDTASQIVEAIWPLSAVSLRSDSTTGCKGVLPLRTFIQETLRRSRTSYSTLQVALYYLIKIKSHVPNHDLTQDQIRGKSACRAMQCGRRMFLAALILASKYLQDRNYSARAWSKISGLNTAEINQNELMFLEAVSWRLHIPESLFQRWTDIVLRFTPGASSLPADDGHCWRTIIPKLTPELDDFDASPVTPSSMGTYDTRSVAESPSPRGTSIRRVLPRLPTHDSITLPPLALESMVQRENSLPSLPPMPQPQMLPTPQLTPQSSIASTPAVSAGGIAAHRRYMQTAMSQAQSMCTARSVYDQRPPLSLCPKASTFDGYPSLVRRSSLARSASSTSSPDSMVSDVSSLSSQSSRSSSMSSCSSVTGASSLPPLAVQATLRCTGNSWKEGRKNLTIVSPPDETSLGHIYSSPESYTGPIGQAPDLSGYSLENPIDLTSTHEAAQSLCELSGATARPHQPLSQGRKRGRTGSEDMLLQGQVRQLAKASARADGSVLHDGTLADLFMRSGPGASQSLSLSQLHALHQQAPLSGPAGMKRACCGSEARKVALHPSMRADYLG</sequence>
<accession>A0A395HUB0</accession>
<protein>
    <recommendedName>
        <fullName evidence="4">G1/S-specific cyclin Pcl5</fullName>
    </recommendedName>
</protein>
<dbReference type="Gene3D" id="1.10.472.10">
    <property type="entry name" value="Cyclin-like"/>
    <property type="match status" value="1"/>
</dbReference>
<dbReference type="CDD" id="cd20557">
    <property type="entry name" value="CYCLIN_ScPCL1-like"/>
    <property type="match status" value="1"/>
</dbReference>
<dbReference type="EMBL" id="KZ824291">
    <property type="protein sequence ID" value="RAL10975.1"/>
    <property type="molecule type" value="Genomic_DNA"/>
</dbReference>
<dbReference type="VEuPathDB" id="FungiDB:BO97DRAFT_415480"/>
<dbReference type="GeneID" id="37200683"/>
<feature type="region of interest" description="Disordered" evidence="1">
    <location>
        <begin position="393"/>
        <end position="424"/>
    </location>
</feature>
<dbReference type="PANTHER" id="PTHR15615">
    <property type="match status" value="1"/>
</dbReference>
<feature type="region of interest" description="Disordered" evidence="1">
    <location>
        <begin position="90"/>
        <end position="127"/>
    </location>
</feature>
<dbReference type="GO" id="GO:0016538">
    <property type="term" value="F:cyclin-dependent protein serine/threonine kinase regulator activity"/>
    <property type="evidence" value="ECO:0007669"/>
    <property type="project" value="TreeGrafter"/>
</dbReference>
<dbReference type="OrthoDB" id="286814at2759"/>
<evidence type="ECO:0000313" key="2">
    <source>
        <dbReference type="EMBL" id="RAL10975.1"/>
    </source>
</evidence>
<name>A0A395HUB0_ASPHC</name>
<reference evidence="2 3" key="1">
    <citation type="submission" date="2018-02" db="EMBL/GenBank/DDBJ databases">
        <title>The genomes of Aspergillus section Nigri reveals drivers in fungal speciation.</title>
        <authorList>
            <consortium name="DOE Joint Genome Institute"/>
            <person name="Vesth T.C."/>
            <person name="Nybo J."/>
            <person name="Theobald S."/>
            <person name="Brandl J."/>
            <person name="Frisvad J.C."/>
            <person name="Nielsen K.F."/>
            <person name="Lyhne E.K."/>
            <person name="Kogle M.E."/>
            <person name="Kuo A."/>
            <person name="Riley R."/>
            <person name="Clum A."/>
            <person name="Nolan M."/>
            <person name="Lipzen A."/>
            <person name="Salamov A."/>
            <person name="Henrissat B."/>
            <person name="Wiebenga A."/>
            <person name="De vries R.P."/>
            <person name="Grigoriev I.V."/>
            <person name="Mortensen U.H."/>
            <person name="Andersen M.R."/>
            <person name="Baker S.E."/>
        </authorList>
    </citation>
    <scope>NUCLEOTIDE SEQUENCE [LARGE SCALE GENOMIC DNA]</scope>
    <source>
        <strain evidence="2 3">CBS 101889</strain>
    </source>
</reference>
<dbReference type="Proteomes" id="UP000248961">
    <property type="component" value="Unassembled WGS sequence"/>
</dbReference>
<feature type="region of interest" description="Disordered" evidence="1">
    <location>
        <begin position="481"/>
        <end position="515"/>
    </location>
</feature>
<dbReference type="PANTHER" id="PTHR15615:SF36">
    <property type="entry name" value="PHO85 CYCLIN-5"/>
    <property type="match status" value="1"/>
</dbReference>
<feature type="compositionally biased region" description="Polar residues" evidence="1">
    <location>
        <begin position="341"/>
        <end position="362"/>
    </location>
</feature>
<evidence type="ECO:0000256" key="1">
    <source>
        <dbReference type="SAM" id="MobiDB-lite"/>
    </source>
</evidence>
<dbReference type="InterPro" id="IPR013922">
    <property type="entry name" value="Cyclin_PHO80-like"/>
</dbReference>
<feature type="region of interest" description="Disordered" evidence="1">
    <location>
        <begin position="336"/>
        <end position="371"/>
    </location>
</feature>
<dbReference type="GO" id="GO:0005634">
    <property type="term" value="C:nucleus"/>
    <property type="evidence" value="ECO:0007669"/>
    <property type="project" value="TreeGrafter"/>
</dbReference>
<evidence type="ECO:0008006" key="4">
    <source>
        <dbReference type="Google" id="ProtNLM"/>
    </source>
</evidence>
<evidence type="ECO:0000313" key="3">
    <source>
        <dbReference type="Proteomes" id="UP000248961"/>
    </source>
</evidence>
<dbReference type="RefSeq" id="XP_025550129.1">
    <property type="nucleotide sequence ID" value="XM_025696394.1"/>
</dbReference>
<dbReference type="Pfam" id="PF08613">
    <property type="entry name" value="Cyclin"/>
    <property type="match status" value="1"/>
</dbReference>
<dbReference type="STRING" id="1450537.A0A395HUB0"/>
<feature type="compositionally biased region" description="Polar residues" evidence="1">
    <location>
        <begin position="111"/>
        <end position="121"/>
    </location>
</feature>